<feature type="binding site" evidence="7 9">
    <location>
        <position position="74"/>
    </location>
    <ligand>
        <name>substrate</name>
    </ligand>
</feature>
<comment type="caution">
    <text evidence="11">The sequence shown here is derived from an EMBL/GenBank/DDBJ whole genome shotgun (WGS) entry which is preliminary data.</text>
</comment>
<dbReference type="NCBIfam" id="NF003805">
    <property type="entry name" value="PRK05395.1-2"/>
    <property type="match status" value="1"/>
</dbReference>
<evidence type="ECO:0000256" key="10">
    <source>
        <dbReference type="PIRSR" id="PIRSR001399-3"/>
    </source>
</evidence>
<feature type="site" description="Transition state stabilizer" evidence="7 10">
    <location>
        <position position="17"/>
    </location>
</feature>
<feature type="binding site" evidence="7 9">
    <location>
        <position position="87"/>
    </location>
    <ligand>
        <name>substrate</name>
    </ligand>
</feature>
<name>A0A365KU64_9BACL</name>
<gene>
    <name evidence="7 11" type="primary">aroQ</name>
    <name evidence="11" type="ORF">DP120_11685</name>
</gene>
<dbReference type="GO" id="GO:0009073">
    <property type="term" value="P:aromatic amino acid family biosynthetic process"/>
    <property type="evidence" value="ECO:0007669"/>
    <property type="project" value="UniProtKB-KW"/>
</dbReference>
<evidence type="ECO:0000256" key="3">
    <source>
        <dbReference type="ARBA" id="ARBA00011037"/>
    </source>
</evidence>
<dbReference type="InterPro" id="IPR018509">
    <property type="entry name" value="DHquinase_II_CS"/>
</dbReference>
<evidence type="ECO:0000256" key="4">
    <source>
        <dbReference type="ARBA" id="ARBA00011193"/>
    </source>
</evidence>
<evidence type="ECO:0000256" key="9">
    <source>
        <dbReference type="PIRSR" id="PIRSR001399-2"/>
    </source>
</evidence>
<dbReference type="HAMAP" id="MF_00169">
    <property type="entry name" value="AroQ"/>
    <property type="match status" value="1"/>
</dbReference>
<sequence length="146" mass="16426">MRALILNGPNLNRLGKREPDAYGTFTLAELEQELEQFAYANDIKLTCSQSNHEGEIIDWLQQAERQSFDGVVLNAGAYTHTSIAIRDAIASIQVPVIEVHISNVHKREEFRHHSYLAPVVEGQITGFGKDVYFLGLHALLLRNQRG</sequence>
<evidence type="ECO:0000313" key="11">
    <source>
        <dbReference type="EMBL" id="RAZ76688.1"/>
    </source>
</evidence>
<comment type="function">
    <text evidence="7">Catalyzes a trans-dehydration via an enolate intermediate.</text>
</comment>
<evidence type="ECO:0000256" key="6">
    <source>
        <dbReference type="ARBA" id="ARBA00023239"/>
    </source>
</evidence>
<dbReference type="NCBIfam" id="NF003806">
    <property type="entry name" value="PRK05395.1-3"/>
    <property type="match status" value="1"/>
</dbReference>
<dbReference type="PIRSF" id="PIRSF001399">
    <property type="entry name" value="DHquinase_II"/>
    <property type="match status" value="1"/>
</dbReference>
<evidence type="ECO:0000313" key="12">
    <source>
        <dbReference type="Proteomes" id="UP000251002"/>
    </source>
</evidence>
<comment type="similarity">
    <text evidence="3 7">Belongs to the type-II 3-dehydroquinase family.</text>
</comment>
<dbReference type="RefSeq" id="WP_112223856.1">
    <property type="nucleotide sequence ID" value="NZ_CP047673.1"/>
</dbReference>
<dbReference type="SUPFAM" id="SSF52304">
    <property type="entry name" value="Type II 3-dehydroquinate dehydratase"/>
    <property type="match status" value="1"/>
</dbReference>
<dbReference type="Pfam" id="PF01220">
    <property type="entry name" value="DHquinase_II"/>
    <property type="match status" value="1"/>
</dbReference>
<keyword evidence="12" id="KW-1185">Reference proteome</keyword>
<dbReference type="AlphaFoldDB" id="A0A365KU64"/>
<feature type="active site" description="Proton donor" evidence="7 8">
    <location>
        <position position="100"/>
    </location>
</feature>
<protein>
    <recommendedName>
        <fullName evidence="5 7">3-dehydroquinate dehydratase</fullName>
        <shortName evidence="7">3-dehydroquinase</shortName>
        <ecNumber evidence="5 7">4.2.1.10</ecNumber>
    </recommendedName>
    <alternativeName>
        <fullName evidence="7">Type II DHQase</fullName>
    </alternativeName>
</protein>
<dbReference type="NCBIfam" id="NF003807">
    <property type="entry name" value="PRK05395.1-4"/>
    <property type="match status" value="1"/>
</dbReference>
<proteinExistence type="inferred from homology"/>
<feature type="binding site" evidence="7 9">
    <location>
        <position position="111"/>
    </location>
    <ligand>
        <name>substrate</name>
    </ligand>
</feature>
<comment type="subunit">
    <text evidence="4 7">Homododecamer.</text>
</comment>
<feature type="active site" description="Proton acceptor" evidence="7 8">
    <location>
        <position position="22"/>
    </location>
</feature>
<keyword evidence="7" id="KW-0057">Aromatic amino acid biosynthesis</keyword>
<feature type="binding site" evidence="7 9">
    <location>
        <position position="80"/>
    </location>
    <ligand>
        <name>substrate</name>
    </ligand>
</feature>
<dbReference type="CDD" id="cd00466">
    <property type="entry name" value="DHQase_II"/>
    <property type="match status" value="1"/>
</dbReference>
<dbReference type="GO" id="GO:0003855">
    <property type="term" value="F:3-dehydroquinate dehydratase activity"/>
    <property type="evidence" value="ECO:0007669"/>
    <property type="project" value="UniProtKB-UniRule"/>
</dbReference>
<feature type="binding site" evidence="7 9">
    <location>
        <begin position="101"/>
        <end position="102"/>
    </location>
    <ligand>
        <name>substrate</name>
    </ligand>
</feature>
<evidence type="ECO:0000256" key="8">
    <source>
        <dbReference type="PIRSR" id="PIRSR001399-1"/>
    </source>
</evidence>
<reference evidence="11 12" key="1">
    <citation type="submission" date="2018-06" db="EMBL/GenBank/DDBJ databases">
        <title>The draft genome sequences of strains SCU63 and S1.</title>
        <authorList>
            <person name="Gan L."/>
        </authorList>
    </citation>
    <scope>NUCLEOTIDE SEQUENCE [LARGE SCALE GENOMIC DNA]</scope>
    <source>
        <strain evidence="11 12">SCU63</strain>
    </source>
</reference>
<keyword evidence="7" id="KW-0028">Amino-acid biosynthesis</keyword>
<dbReference type="PROSITE" id="PS01029">
    <property type="entry name" value="DEHYDROQUINASE_II"/>
    <property type="match status" value="1"/>
</dbReference>
<dbReference type="PANTHER" id="PTHR21272:SF3">
    <property type="entry name" value="CATABOLIC 3-DEHYDROQUINASE"/>
    <property type="match status" value="1"/>
</dbReference>
<evidence type="ECO:0000256" key="5">
    <source>
        <dbReference type="ARBA" id="ARBA00012060"/>
    </source>
</evidence>
<evidence type="ECO:0000256" key="1">
    <source>
        <dbReference type="ARBA" id="ARBA00001864"/>
    </source>
</evidence>
<comment type="pathway">
    <text evidence="2 7">Metabolic intermediate biosynthesis; chorismate biosynthesis; chorismate from D-erythrose 4-phosphate and phosphoenolpyruvate: step 3/7.</text>
</comment>
<dbReference type="Proteomes" id="UP000251002">
    <property type="component" value="Unassembled WGS sequence"/>
</dbReference>
<accession>A0A365KU64</accession>
<keyword evidence="6 7" id="KW-0456">Lyase</keyword>
<dbReference type="GO" id="GO:0008652">
    <property type="term" value="P:amino acid biosynthetic process"/>
    <property type="evidence" value="ECO:0007669"/>
    <property type="project" value="UniProtKB-KW"/>
</dbReference>
<dbReference type="InterPro" id="IPR036441">
    <property type="entry name" value="DHquinase_II_sf"/>
</dbReference>
<dbReference type="GO" id="GO:0009423">
    <property type="term" value="P:chorismate biosynthetic process"/>
    <property type="evidence" value="ECO:0007669"/>
    <property type="project" value="UniProtKB-UniRule"/>
</dbReference>
<dbReference type="EC" id="4.2.1.10" evidence="5 7"/>
<dbReference type="InterPro" id="IPR001874">
    <property type="entry name" value="DHquinase_II"/>
</dbReference>
<dbReference type="Gene3D" id="3.40.50.9100">
    <property type="entry name" value="Dehydroquinase, class II"/>
    <property type="match status" value="1"/>
</dbReference>
<dbReference type="PANTHER" id="PTHR21272">
    <property type="entry name" value="CATABOLIC 3-DEHYDROQUINASE"/>
    <property type="match status" value="1"/>
</dbReference>
<dbReference type="GO" id="GO:0019631">
    <property type="term" value="P:quinate catabolic process"/>
    <property type="evidence" value="ECO:0007669"/>
    <property type="project" value="TreeGrafter"/>
</dbReference>
<comment type="catalytic activity">
    <reaction evidence="1 7">
        <text>3-dehydroquinate = 3-dehydroshikimate + H2O</text>
        <dbReference type="Rhea" id="RHEA:21096"/>
        <dbReference type="ChEBI" id="CHEBI:15377"/>
        <dbReference type="ChEBI" id="CHEBI:16630"/>
        <dbReference type="ChEBI" id="CHEBI:32364"/>
        <dbReference type="EC" id="4.2.1.10"/>
    </reaction>
</comment>
<dbReference type="EMBL" id="QLZR01000004">
    <property type="protein sequence ID" value="RAZ76688.1"/>
    <property type="molecule type" value="Genomic_DNA"/>
</dbReference>
<evidence type="ECO:0000256" key="2">
    <source>
        <dbReference type="ARBA" id="ARBA00004902"/>
    </source>
</evidence>
<dbReference type="NCBIfam" id="TIGR01088">
    <property type="entry name" value="aroQ"/>
    <property type="match status" value="1"/>
</dbReference>
<organism evidence="11 12">
    <name type="scientific">Planococcus halotolerans</name>
    <dbReference type="NCBI Taxonomy" id="2233542"/>
    <lineage>
        <taxon>Bacteria</taxon>
        <taxon>Bacillati</taxon>
        <taxon>Bacillota</taxon>
        <taxon>Bacilli</taxon>
        <taxon>Bacillales</taxon>
        <taxon>Caryophanaceae</taxon>
        <taxon>Planococcus</taxon>
    </lineage>
</organism>
<dbReference type="UniPathway" id="UPA00053">
    <property type="reaction ID" value="UER00086"/>
</dbReference>
<evidence type="ECO:0000256" key="7">
    <source>
        <dbReference type="HAMAP-Rule" id="MF_00169"/>
    </source>
</evidence>